<feature type="domain" description="Cupin type-2" evidence="1">
    <location>
        <begin position="40"/>
        <end position="98"/>
    </location>
</feature>
<sequence>MDIESRTGSTQGSPEFFTGDVWVNSIAAPKFPGQRAIAALVRFAPCARTAWHSHALGQTLHVVSGVALLGTRDGQVIRAYPGQTIYTPPGEEHWHGATPEDFMSHLAVLDQGDDPATTTVWLEHVEDADYLRSTIPGEEIP</sequence>
<dbReference type="Pfam" id="PF07883">
    <property type="entry name" value="Cupin_2"/>
    <property type="match status" value="1"/>
</dbReference>
<evidence type="ECO:0000313" key="2">
    <source>
        <dbReference type="EMBL" id="QUC07723.1"/>
    </source>
</evidence>
<dbReference type="CDD" id="cd02233">
    <property type="entry name" value="cupin_HNL-like"/>
    <property type="match status" value="1"/>
</dbReference>
<protein>
    <submittedName>
        <fullName evidence="2">Cupin domain-containing protein</fullName>
    </submittedName>
</protein>
<dbReference type="EMBL" id="CP072384">
    <property type="protein sequence ID" value="QUC07723.1"/>
    <property type="molecule type" value="Genomic_DNA"/>
</dbReference>
<gene>
    <name evidence="2" type="ORF">J5A65_12460</name>
</gene>
<evidence type="ECO:0000313" key="3">
    <source>
        <dbReference type="Proteomes" id="UP000678513"/>
    </source>
</evidence>
<dbReference type="InterPro" id="IPR047263">
    <property type="entry name" value="HNL-like_cupin"/>
</dbReference>
<dbReference type="PANTHER" id="PTHR43698">
    <property type="entry name" value="RIBD C-TERMINAL DOMAIN CONTAINING PROTEIN"/>
    <property type="match status" value="1"/>
</dbReference>
<keyword evidence="3" id="KW-1185">Reference proteome</keyword>
<dbReference type="Gene3D" id="2.60.120.10">
    <property type="entry name" value="Jelly Rolls"/>
    <property type="match status" value="1"/>
</dbReference>
<proteinExistence type="predicted"/>
<name>A0ABX7Y4Q8_9ACTN</name>
<dbReference type="RefSeq" id="WP_212322460.1">
    <property type="nucleotide sequence ID" value="NZ_CP072384.1"/>
</dbReference>
<dbReference type="InterPro" id="IPR011051">
    <property type="entry name" value="RmlC_Cupin_sf"/>
</dbReference>
<dbReference type="InterPro" id="IPR014710">
    <property type="entry name" value="RmlC-like_jellyroll"/>
</dbReference>
<dbReference type="Proteomes" id="UP000678513">
    <property type="component" value="Chromosome"/>
</dbReference>
<reference evidence="2 3" key="1">
    <citation type="submission" date="2021-03" db="EMBL/GenBank/DDBJ databases">
        <title>Human Oral Microbial Genomes.</title>
        <authorList>
            <person name="Johnston C.D."/>
            <person name="Chen T."/>
            <person name="Dewhirst F.E."/>
        </authorList>
    </citation>
    <scope>NUCLEOTIDE SEQUENCE [LARGE SCALE GENOMIC DNA]</scope>
    <source>
        <strain evidence="2 3">DSMZ 100122</strain>
    </source>
</reference>
<dbReference type="SUPFAM" id="SSF51182">
    <property type="entry name" value="RmlC-like cupins"/>
    <property type="match status" value="1"/>
</dbReference>
<evidence type="ECO:0000259" key="1">
    <source>
        <dbReference type="Pfam" id="PF07883"/>
    </source>
</evidence>
<dbReference type="InterPro" id="IPR013096">
    <property type="entry name" value="Cupin_2"/>
</dbReference>
<organism evidence="2 3">
    <name type="scientific">Arachnia rubra</name>
    <dbReference type="NCBI Taxonomy" id="1547448"/>
    <lineage>
        <taxon>Bacteria</taxon>
        <taxon>Bacillati</taxon>
        <taxon>Actinomycetota</taxon>
        <taxon>Actinomycetes</taxon>
        <taxon>Propionibacteriales</taxon>
        <taxon>Propionibacteriaceae</taxon>
        <taxon>Arachnia</taxon>
    </lineage>
</organism>
<accession>A0ABX7Y4Q8</accession>
<dbReference type="PANTHER" id="PTHR43698:SF1">
    <property type="entry name" value="BLL4564 PROTEIN"/>
    <property type="match status" value="1"/>
</dbReference>